<dbReference type="EMBL" id="LR796776">
    <property type="protein sequence ID" value="CAB4165542.1"/>
    <property type="molecule type" value="Genomic_DNA"/>
</dbReference>
<name>A0A6J5QW14_9CAUD</name>
<evidence type="ECO:0000313" key="3">
    <source>
        <dbReference type="EMBL" id="CAB4165542.1"/>
    </source>
</evidence>
<dbReference type="InterPro" id="IPR009091">
    <property type="entry name" value="RCC1/BLIP-II"/>
</dbReference>
<gene>
    <name evidence="4" type="ORF">UFOVP1146_152</name>
    <name evidence="5" type="ORF">UFOVP1638_413</name>
    <name evidence="2" type="ORF">UFOVP812_65</name>
    <name evidence="3" type="ORF">UFOVP818_78</name>
</gene>
<dbReference type="PRINTS" id="PR00633">
    <property type="entry name" value="RCCNDNSATION"/>
</dbReference>
<organism evidence="4">
    <name type="scientific">uncultured Caudovirales phage</name>
    <dbReference type="NCBI Taxonomy" id="2100421"/>
    <lineage>
        <taxon>Viruses</taxon>
        <taxon>Duplodnaviria</taxon>
        <taxon>Heunggongvirae</taxon>
        <taxon>Uroviricota</taxon>
        <taxon>Caudoviricetes</taxon>
        <taxon>Peduoviridae</taxon>
        <taxon>Maltschvirus</taxon>
        <taxon>Maltschvirus maltsch</taxon>
    </lineage>
</organism>
<accession>A0A6J5QW14</accession>
<dbReference type="SUPFAM" id="SSF50985">
    <property type="entry name" value="RCC1/BLIP-II"/>
    <property type="match status" value="1"/>
</dbReference>
<evidence type="ECO:0000313" key="4">
    <source>
        <dbReference type="EMBL" id="CAB4186806.1"/>
    </source>
</evidence>
<evidence type="ECO:0000313" key="5">
    <source>
        <dbReference type="EMBL" id="CAB4221590.1"/>
    </source>
</evidence>
<dbReference type="PANTHER" id="PTHR22870:SF466">
    <property type="entry name" value="ANKYRIN REPEAT-CONTAINING PROTEIN"/>
    <property type="match status" value="1"/>
</dbReference>
<evidence type="ECO:0000256" key="1">
    <source>
        <dbReference type="ARBA" id="ARBA00022737"/>
    </source>
</evidence>
<proteinExistence type="predicted"/>
<dbReference type="PROSITE" id="PS50012">
    <property type="entry name" value="RCC1_3"/>
    <property type="match status" value="5"/>
</dbReference>
<dbReference type="EMBL" id="LR797099">
    <property type="protein sequence ID" value="CAB4186806.1"/>
    <property type="molecule type" value="Genomic_DNA"/>
</dbReference>
<dbReference type="PANTHER" id="PTHR22870">
    <property type="entry name" value="REGULATOR OF CHROMOSOME CONDENSATION"/>
    <property type="match status" value="1"/>
</dbReference>
<protein>
    <submittedName>
        <fullName evidence="4">Regulator of chromosome condensation, RCC1</fullName>
    </submittedName>
</protein>
<evidence type="ECO:0000313" key="2">
    <source>
        <dbReference type="EMBL" id="CAB4163796.1"/>
    </source>
</evidence>
<keyword evidence="1" id="KW-0677">Repeat</keyword>
<dbReference type="Pfam" id="PF00415">
    <property type="entry name" value="RCC1"/>
    <property type="match status" value="6"/>
</dbReference>
<dbReference type="InterPro" id="IPR000408">
    <property type="entry name" value="Reg_chr_condens"/>
</dbReference>
<dbReference type="Gene3D" id="2.130.10.30">
    <property type="entry name" value="Regulator of chromosome condensation 1/beta-lactamase-inhibitor protein II"/>
    <property type="match status" value="2"/>
</dbReference>
<dbReference type="EMBL" id="LR796758">
    <property type="protein sequence ID" value="CAB4163796.1"/>
    <property type="molecule type" value="Genomic_DNA"/>
</dbReference>
<sequence>MTITFGPGVSLGPGIQVVMPDPMLIWAFGSGDNGSLGLNKVVSYSSPVQVGSLATWTSKISSGKKWVMAIKSDASLWTWGYNANGQLGLGDTANRSSPIQVGSLTTWSQISGNTVSTLAVKTDGTLWAWGGGYGGGLGLGNTNNYSSPKQVGILTTWLSATAGPYSGNAIKTDGTLWAWGDNTSGQLGTGDRIHRSSPVQVGLLTNWLSIAASNYGPQENFRLAVKTDGTLWGWGSGKYGSLGLGNQTYYSSPKQIGSLTNWATASAAVRYSIALKTDGTMWSWGDGFSYGQLGLNRPQETLLSPVQIGALTNWATQQASDYVGRATKTNGTLWVWGSNYGGALGNNQDSFTGDTKHMSSPIQVGSSTGWLAVTGGYRYTIARGT</sequence>
<dbReference type="InterPro" id="IPR051210">
    <property type="entry name" value="Ub_ligase/GEF_domain"/>
</dbReference>
<reference evidence="4" key="1">
    <citation type="submission" date="2020-05" db="EMBL/GenBank/DDBJ databases">
        <authorList>
            <person name="Chiriac C."/>
            <person name="Salcher M."/>
            <person name="Ghai R."/>
            <person name="Kavagutti S V."/>
        </authorList>
    </citation>
    <scope>NUCLEOTIDE SEQUENCE</scope>
</reference>
<dbReference type="EMBL" id="LR797502">
    <property type="protein sequence ID" value="CAB4221590.1"/>
    <property type="molecule type" value="Genomic_DNA"/>
</dbReference>